<reference evidence="7 8" key="1">
    <citation type="submission" date="2022-06" db="EMBL/GenBank/DDBJ databases">
        <title>Sequencing the genomes of 1000 actinobacteria strains.</title>
        <authorList>
            <person name="Klenk H.-P."/>
        </authorList>
    </citation>
    <scope>NUCLEOTIDE SEQUENCE [LARGE SCALE GENOMIC DNA]</scope>
    <source>
        <strain evidence="7 8">DSM 44170</strain>
    </source>
</reference>
<dbReference type="InterPro" id="IPR001867">
    <property type="entry name" value="OmpR/PhoB-type_DNA-bd"/>
</dbReference>
<evidence type="ECO:0000259" key="6">
    <source>
        <dbReference type="PROSITE" id="PS51755"/>
    </source>
</evidence>
<keyword evidence="4" id="KW-0804">Transcription</keyword>
<dbReference type="Gene3D" id="1.10.10.10">
    <property type="entry name" value="Winged helix-like DNA-binding domain superfamily/Winged helix DNA-binding domain"/>
    <property type="match status" value="1"/>
</dbReference>
<dbReference type="InterPro" id="IPR011990">
    <property type="entry name" value="TPR-like_helical_dom_sf"/>
</dbReference>
<comment type="caution">
    <text evidence="7">The sequence shown here is derived from an EMBL/GenBank/DDBJ whole genome shotgun (WGS) entry which is preliminary data.</text>
</comment>
<dbReference type="PANTHER" id="PTHR35807">
    <property type="entry name" value="TRANSCRIPTIONAL REGULATOR REDD-RELATED"/>
    <property type="match status" value="1"/>
</dbReference>
<dbReference type="PRINTS" id="PR00364">
    <property type="entry name" value="DISEASERSIST"/>
</dbReference>
<dbReference type="PANTHER" id="PTHR35807:SF1">
    <property type="entry name" value="TRANSCRIPTIONAL REGULATOR REDD"/>
    <property type="match status" value="1"/>
</dbReference>
<dbReference type="PROSITE" id="PS51755">
    <property type="entry name" value="OMPR_PHOB"/>
    <property type="match status" value="1"/>
</dbReference>
<dbReference type="CDD" id="cd15831">
    <property type="entry name" value="BTAD"/>
    <property type="match status" value="1"/>
</dbReference>
<feature type="DNA-binding region" description="OmpR/PhoB-type" evidence="5">
    <location>
        <begin position="1"/>
        <end position="92"/>
    </location>
</feature>
<dbReference type="Gene3D" id="3.40.50.300">
    <property type="entry name" value="P-loop containing nucleotide triphosphate hydrolases"/>
    <property type="match status" value="1"/>
</dbReference>
<accession>A0ABT1KC64</accession>
<dbReference type="InterPro" id="IPR016032">
    <property type="entry name" value="Sig_transdc_resp-reg_C-effctor"/>
</dbReference>
<evidence type="ECO:0000256" key="3">
    <source>
        <dbReference type="ARBA" id="ARBA00023125"/>
    </source>
</evidence>
<dbReference type="SMART" id="SM00862">
    <property type="entry name" value="Trans_reg_C"/>
    <property type="match status" value="1"/>
</dbReference>
<evidence type="ECO:0000256" key="4">
    <source>
        <dbReference type="ARBA" id="ARBA00023163"/>
    </source>
</evidence>
<dbReference type="SUPFAM" id="SSF48452">
    <property type="entry name" value="TPR-like"/>
    <property type="match status" value="1"/>
</dbReference>
<dbReference type="Pfam" id="PF03704">
    <property type="entry name" value="BTAD"/>
    <property type="match status" value="1"/>
</dbReference>
<evidence type="ECO:0000313" key="8">
    <source>
        <dbReference type="Proteomes" id="UP001320766"/>
    </source>
</evidence>
<protein>
    <submittedName>
        <fullName evidence="7">DNA-binding SARP family transcriptional activator</fullName>
    </submittedName>
</protein>
<dbReference type="InterPro" id="IPR027417">
    <property type="entry name" value="P-loop_NTPase"/>
</dbReference>
<feature type="domain" description="OmpR/PhoB-type" evidence="6">
    <location>
        <begin position="1"/>
        <end position="92"/>
    </location>
</feature>
<dbReference type="InterPro" id="IPR005158">
    <property type="entry name" value="BTAD"/>
</dbReference>
<keyword evidence="3 5" id="KW-0238">DNA-binding</keyword>
<name>A0ABT1KC64_9ACTN</name>
<organism evidence="7 8">
    <name type="scientific">Nonomuraea roseoviolacea subsp. carminata</name>
    <dbReference type="NCBI Taxonomy" id="160689"/>
    <lineage>
        <taxon>Bacteria</taxon>
        <taxon>Bacillati</taxon>
        <taxon>Actinomycetota</taxon>
        <taxon>Actinomycetes</taxon>
        <taxon>Streptosporangiales</taxon>
        <taxon>Streptosporangiaceae</taxon>
        <taxon>Nonomuraea</taxon>
    </lineage>
</organism>
<dbReference type="Proteomes" id="UP001320766">
    <property type="component" value="Unassembled WGS sequence"/>
</dbReference>
<dbReference type="SUPFAM" id="SSF52540">
    <property type="entry name" value="P-loop containing nucleoside triphosphate hydrolases"/>
    <property type="match status" value="1"/>
</dbReference>
<keyword evidence="2" id="KW-0805">Transcription regulation</keyword>
<gene>
    <name evidence="7" type="ORF">HD595_007341</name>
</gene>
<dbReference type="Gene3D" id="1.25.40.10">
    <property type="entry name" value="Tetratricopeptide repeat domain"/>
    <property type="match status" value="1"/>
</dbReference>
<dbReference type="GO" id="GO:0003677">
    <property type="term" value="F:DNA binding"/>
    <property type="evidence" value="ECO:0007669"/>
    <property type="project" value="UniProtKB-KW"/>
</dbReference>
<dbReference type="SUPFAM" id="SSF46894">
    <property type="entry name" value="C-terminal effector domain of the bipartite response regulators"/>
    <property type="match status" value="1"/>
</dbReference>
<evidence type="ECO:0000256" key="5">
    <source>
        <dbReference type="PROSITE-ProRule" id="PRU01091"/>
    </source>
</evidence>
<sequence>MEFGLLGDLDVRVNGRSVDVGHARQRAVLAALVVDANRTVSVDQLVERVWGRARPQRVRESLYSYLSRLRGRLAASPDAAISRQPGGYQLAVRPAAVDVHRFGALAARARAAGTDAHAFALFDEALAEWRGEALAHLDGLWFDAVRNGLGQSRLAAELDRNDVALRCGGHARVLPELAAGVRAHPLDERLACQLMLALYRCGRQGEALEHYRRTRRALAEALGADPGPELRRLHQRILAADPTLAPDAGPTATASLAKGALTTVPLANASLATAPLATGALTTGLGRADVFAAAAPVPRQLPGPPAAFVGRDRELAALGAALRGPADSVVTAVIQGLAGTGKTWLALRWSHDNLERFPDGQLHVDLRGFDPSREPLPPREAVGAFLAALGATPGSVPEGVDARAALYRSLIAGRRMLVVVDNARDAEQVRPLLPGAAGCAVLVTSRTQLTGLVAAGGAYPLTLGVLSTDEARDLLARRLGGDRVAAEPEAVGELVARCGRLPLALSIVAARAAALPGFPLGELCAEPAGAGNPLDAFAGGDPGTDLRAVLSPSYRALGAGAGRLFRLLGRRPGTGLVAADAAELLDVPPDEAHRALAELVRAHLVTEHRPGRYACHPLLHAYAADLAAIMGTG</sequence>
<dbReference type="SMART" id="SM01043">
    <property type="entry name" value="BTAD"/>
    <property type="match status" value="1"/>
</dbReference>
<evidence type="ECO:0000256" key="2">
    <source>
        <dbReference type="ARBA" id="ARBA00023015"/>
    </source>
</evidence>
<dbReference type="InterPro" id="IPR051677">
    <property type="entry name" value="AfsR-DnrI-RedD_regulator"/>
</dbReference>
<dbReference type="RefSeq" id="WP_253777343.1">
    <property type="nucleotide sequence ID" value="NZ_BAAAVE010000002.1"/>
</dbReference>
<comment type="similarity">
    <text evidence="1">Belongs to the AfsR/DnrI/RedD regulatory family.</text>
</comment>
<proteinExistence type="inferred from homology"/>
<keyword evidence="8" id="KW-1185">Reference proteome</keyword>
<dbReference type="InterPro" id="IPR036388">
    <property type="entry name" value="WH-like_DNA-bd_sf"/>
</dbReference>
<dbReference type="Pfam" id="PF00486">
    <property type="entry name" value="Trans_reg_C"/>
    <property type="match status" value="1"/>
</dbReference>
<evidence type="ECO:0000256" key="1">
    <source>
        <dbReference type="ARBA" id="ARBA00005820"/>
    </source>
</evidence>
<evidence type="ECO:0000313" key="7">
    <source>
        <dbReference type="EMBL" id="MCP2351219.1"/>
    </source>
</evidence>
<dbReference type="EMBL" id="JAMZEC010000001">
    <property type="protein sequence ID" value="MCP2351219.1"/>
    <property type="molecule type" value="Genomic_DNA"/>
</dbReference>